<dbReference type="GO" id="GO:0004556">
    <property type="term" value="F:alpha-amylase activity"/>
    <property type="evidence" value="ECO:0007669"/>
    <property type="project" value="UniProtKB-EC"/>
</dbReference>
<dbReference type="RefSeq" id="WP_184305065.1">
    <property type="nucleotide sequence ID" value="NZ_JACHXU010000007.1"/>
</dbReference>
<sequence>MISTKRPRVFATDLDGTFIPLDGDNESKVALEQIRGQLATGDVPFAYVSGRHLEYIFEGIIEYGLPIPDYILCDVGTSVYENTAKDLNRRDGLNNAPTQETLAASFRRSDNFDARLDRIIGDTDIERVRREIGDLPKFRLQEKFKQGRHKLSYYVPAESLDECTANVRTYLDERSLPYGIISSVDPFNGDGLVDVLPKDVSKAFALNWWGESQNYQNDEIVFCGDSGNDYAALVAGYRAVVVGNASRTLAASVLDAHEKANWNDRLYLADRSSTAGVLDGLRWFGLVDADNDDNAAGETEQSLTRHWGAVPTGFQSTRFSVFAPAHEKLSLELFDNNSSQSRSPDAGASRCIEMNRDSDGFFTANVTPCHVGTQYRIAFDSSSTDLAPEPPSIPDPASRYQPEGVNGVSEVVSNQFAWRHDDQRRADRVEEMIIYELHLGAFTAEGTYLSAIDRLDELVDLGVTAIELMPIAQCPGRWNWGYDATYWFAPMSSLGTPDDLRRFVDAAHARGLHVFLDVVYNHLGPEGNYWSMLGNYLSDRHGTPWGAAPNFDDGPEAAAIRRFVIDNAIYWLDEFHLDGLRVDAIHCMKDDSEEHITRQFGREVRQWSHANNRRIWLIAETNVYDASMTAPLEEDGCGFDAQWGDDFAHALLACVRAHDQLTVRRYQPHVDLARALHRGFVFQGDVRGDRGREEISVATAKRVDTSSVVYCIQNHDFIGNHPLGQRFHQITAPETQASAAALLILSPAIPMLFMGEEFACEHPFSFFVDFGDESLRQAVVEGRQREYPQHDWSGGMLPTEEVAFDSARIGHAEDGNRAMRNWYRDIIRIRKQHVDSGLLCVDHCTTVTDGDRGVYALKFSRDDEHLFVVSRLAEATSGSRPQDDAMHEHELAELLGVTGGLPPRILDSRKAVDESSDDAFRLHPNHAVVFAST</sequence>
<dbReference type="SFLD" id="SFLDS00003">
    <property type="entry name" value="Haloacid_Dehalogenase"/>
    <property type="match status" value="1"/>
</dbReference>
<evidence type="ECO:0000256" key="1">
    <source>
        <dbReference type="ARBA" id="ARBA00023277"/>
    </source>
</evidence>
<dbReference type="GO" id="GO:0005975">
    <property type="term" value="P:carbohydrate metabolic process"/>
    <property type="evidence" value="ECO:0007669"/>
    <property type="project" value="InterPro"/>
</dbReference>
<dbReference type="Gene3D" id="1.10.10.760">
    <property type="entry name" value="E-set domains of sugar-utilizing enzymes"/>
    <property type="match status" value="1"/>
</dbReference>
<name>A0A7W5DZQ0_9BACT</name>
<dbReference type="Proteomes" id="UP000536179">
    <property type="component" value="Unassembled WGS sequence"/>
</dbReference>
<evidence type="ECO:0000313" key="4">
    <source>
        <dbReference type="Proteomes" id="UP000536179"/>
    </source>
</evidence>
<dbReference type="SUPFAM" id="SSF81296">
    <property type="entry name" value="E set domains"/>
    <property type="match status" value="1"/>
</dbReference>
<dbReference type="SUPFAM" id="SSF56784">
    <property type="entry name" value="HAD-like"/>
    <property type="match status" value="1"/>
</dbReference>
<protein>
    <submittedName>
        <fullName evidence="3">Alpha-amylase</fullName>
        <ecNumber evidence="3">3.2.1.1</ecNumber>
    </submittedName>
</protein>
<dbReference type="InterPro" id="IPR006047">
    <property type="entry name" value="GH13_cat_dom"/>
</dbReference>
<reference evidence="3 4" key="1">
    <citation type="submission" date="2020-08" db="EMBL/GenBank/DDBJ databases">
        <title>Genomic Encyclopedia of Type Strains, Phase III (KMG-III): the genomes of soil and plant-associated and newly described type strains.</title>
        <authorList>
            <person name="Whitman W."/>
        </authorList>
    </citation>
    <scope>NUCLEOTIDE SEQUENCE [LARGE SCALE GENOMIC DNA]</scope>
    <source>
        <strain evidence="3 4">CECT 8075</strain>
    </source>
</reference>
<gene>
    <name evidence="3" type="ORF">FHS27_002394</name>
</gene>
<dbReference type="Pfam" id="PF05116">
    <property type="entry name" value="S6PP"/>
    <property type="match status" value="1"/>
</dbReference>
<dbReference type="InterPro" id="IPR017853">
    <property type="entry name" value="GH"/>
</dbReference>
<evidence type="ECO:0000259" key="2">
    <source>
        <dbReference type="SMART" id="SM00642"/>
    </source>
</evidence>
<keyword evidence="4" id="KW-1185">Reference proteome</keyword>
<keyword evidence="3" id="KW-0326">Glycosidase</keyword>
<dbReference type="InterPro" id="IPR006379">
    <property type="entry name" value="HAD-SF_hydro_IIB"/>
</dbReference>
<feature type="domain" description="Glycosyl hydrolase family 13 catalytic" evidence="2">
    <location>
        <begin position="410"/>
        <end position="783"/>
    </location>
</feature>
<dbReference type="Gene3D" id="3.20.20.80">
    <property type="entry name" value="Glycosidases"/>
    <property type="match status" value="1"/>
</dbReference>
<dbReference type="InterPro" id="IPR036412">
    <property type="entry name" value="HAD-like_sf"/>
</dbReference>
<dbReference type="GO" id="GO:0016791">
    <property type="term" value="F:phosphatase activity"/>
    <property type="evidence" value="ECO:0007669"/>
    <property type="project" value="UniProtKB-ARBA"/>
</dbReference>
<dbReference type="Gene3D" id="3.90.1070.10">
    <property type="match status" value="1"/>
</dbReference>
<dbReference type="EMBL" id="JACHXU010000007">
    <property type="protein sequence ID" value="MBB3206582.1"/>
    <property type="molecule type" value="Genomic_DNA"/>
</dbReference>
<accession>A0A7W5DZQ0</accession>
<dbReference type="SUPFAM" id="SSF51445">
    <property type="entry name" value="(Trans)glycosidases"/>
    <property type="match status" value="1"/>
</dbReference>
<dbReference type="SMART" id="SM00642">
    <property type="entry name" value="Aamy"/>
    <property type="match status" value="1"/>
</dbReference>
<dbReference type="Gene3D" id="3.40.50.1000">
    <property type="entry name" value="HAD superfamily/HAD-like"/>
    <property type="match status" value="1"/>
</dbReference>
<dbReference type="Gene3D" id="2.60.40.10">
    <property type="entry name" value="Immunoglobulins"/>
    <property type="match status" value="1"/>
</dbReference>
<dbReference type="EC" id="3.2.1.1" evidence="3"/>
<dbReference type="InterPro" id="IPR014756">
    <property type="entry name" value="Ig_E-set"/>
</dbReference>
<organism evidence="3 4">
    <name type="scientific">Aporhodopirellula rubra</name>
    <dbReference type="NCBI Taxonomy" id="980271"/>
    <lineage>
        <taxon>Bacteria</taxon>
        <taxon>Pseudomonadati</taxon>
        <taxon>Planctomycetota</taxon>
        <taxon>Planctomycetia</taxon>
        <taxon>Pirellulales</taxon>
        <taxon>Pirellulaceae</taxon>
        <taxon>Aporhodopirellula</taxon>
    </lineage>
</organism>
<comment type="caution">
    <text evidence="3">The sequence shown here is derived from an EMBL/GenBank/DDBJ whole genome shotgun (WGS) entry which is preliminary data.</text>
</comment>
<dbReference type="InterPro" id="IPR044901">
    <property type="entry name" value="Trehalose_TreZ_E-set_sf"/>
</dbReference>
<dbReference type="InterPro" id="IPR023214">
    <property type="entry name" value="HAD_sf"/>
</dbReference>
<dbReference type="InterPro" id="IPR013783">
    <property type="entry name" value="Ig-like_fold"/>
</dbReference>
<dbReference type="PANTHER" id="PTHR43651:SF11">
    <property type="entry name" value="MALTO-OLIGOSYLTREHALOSE TREHALOHYDROLASE"/>
    <property type="match status" value="1"/>
</dbReference>
<proteinExistence type="predicted"/>
<dbReference type="SFLD" id="SFLDG01141">
    <property type="entry name" value="C2.B.1:_Sucrose_Phosphatase_Li"/>
    <property type="match status" value="1"/>
</dbReference>
<dbReference type="Pfam" id="PF00128">
    <property type="entry name" value="Alpha-amylase"/>
    <property type="match status" value="1"/>
</dbReference>
<keyword evidence="1" id="KW-0119">Carbohydrate metabolism</keyword>
<dbReference type="AlphaFoldDB" id="A0A7W5DZQ0"/>
<dbReference type="InterPro" id="IPR006380">
    <property type="entry name" value="SPP-like_dom"/>
</dbReference>
<dbReference type="SFLD" id="SFLDG01140">
    <property type="entry name" value="C2.B:_Phosphomannomutase_and_P"/>
    <property type="match status" value="1"/>
</dbReference>
<dbReference type="NCBIfam" id="TIGR01484">
    <property type="entry name" value="HAD-SF-IIB"/>
    <property type="match status" value="1"/>
</dbReference>
<keyword evidence="3" id="KW-0378">Hydrolase</keyword>
<dbReference type="PANTHER" id="PTHR43651">
    <property type="entry name" value="1,4-ALPHA-GLUCAN-BRANCHING ENZYME"/>
    <property type="match status" value="1"/>
</dbReference>
<dbReference type="CDD" id="cd02853">
    <property type="entry name" value="E_set_MTHase_like_N"/>
    <property type="match status" value="1"/>
</dbReference>
<dbReference type="CDD" id="cd11325">
    <property type="entry name" value="AmyAc_GTHase"/>
    <property type="match status" value="1"/>
</dbReference>
<evidence type="ECO:0000313" key="3">
    <source>
        <dbReference type="EMBL" id="MBB3206582.1"/>
    </source>
</evidence>